<comment type="caution">
    <text evidence="1">The sequence shown here is derived from an EMBL/GenBank/DDBJ whole genome shotgun (WGS) entry which is preliminary data.</text>
</comment>
<proteinExistence type="predicted"/>
<gene>
    <name evidence="1" type="ORF">CWS20_27585</name>
</gene>
<dbReference type="InterPro" id="IPR027417">
    <property type="entry name" value="P-loop_NTPase"/>
</dbReference>
<protein>
    <submittedName>
        <fullName evidence="1">Conjugal transfer protein TraG</fullName>
    </submittedName>
</protein>
<evidence type="ECO:0000313" key="2">
    <source>
        <dbReference type="Proteomes" id="UP000233343"/>
    </source>
</evidence>
<sequence length="77" mass="8330">MNKDIVWGGDDPYTHMLAVGPTRCGKTATILTPIIYQILLQKAQGKKVGLSVIEPKGDLAVEVKEFCDVMGVEPATE</sequence>
<evidence type="ECO:0000313" key="1">
    <source>
        <dbReference type="EMBL" id="PKG25768.1"/>
    </source>
</evidence>
<dbReference type="AlphaFoldDB" id="A0A2N0Z8D9"/>
<dbReference type="Proteomes" id="UP000233343">
    <property type="component" value="Unassembled WGS sequence"/>
</dbReference>
<dbReference type="SUPFAM" id="SSF52540">
    <property type="entry name" value="P-loop containing nucleoside triphosphate hydrolases"/>
    <property type="match status" value="1"/>
</dbReference>
<reference evidence="1 2" key="1">
    <citation type="journal article" date="2010" name="Int. J. Syst. Evol. Microbiol.">
        <title>Bacillus horneckiae sp. nov., isolated from a spacecraft-assembly clean room.</title>
        <authorList>
            <person name="Vaishampayan P."/>
            <person name="Probst A."/>
            <person name="Krishnamurthi S."/>
            <person name="Ghosh S."/>
            <person name="Osman S."/>
            <person name="McDowall A."/>
            <person name="Ruckmani A."/>
            <person name="Mayilraj S."/>
            <person name="Venkateswaran K."/>
        </authorList>
    </citation>
    <scope>NUCLEOTIDE SEQUENCE [LARGE SCALE GENOMIC DNA]</scope>
    <source>
        <strain evidence="2">1PO1SC</strain>
    </source>
</reference>
<keyword evidence="2" id="KW-1185">Reference proteome</keyword>
<accession>A0A2N0Z8D9</accession>
<dbReference type="Gene3D" id="3.40.50.300">
    <property type="entry name" value="P-loop containing nucleotide triphosphate hydrolases"/>
    <property type="match status" value="1"/>
</dbReference>
<organism evidence="1 2">
    <name type="scientific">Cytobacillus horneckiae</name>
    <dbReference type="NCBI Taxonomy" id="549687"/>
    <lineage>
        <taxon>Bacteria</taxon>
        <taxon>Bacillati</taxon>
        <taxon>Bacillota</taxon>
        <taxon>Bacilli</taxon>
        <taxon>Bacillales</taxon>
        <taxon>Bacillaceae</taxon>
        <taxon>Cytobacillus</taxon>
    </lineage>
</organism>
<name>A0A2N0Z8D9_9BACI</name>
<feature type="non-terminal residue" evidence="1">
    <location>
        <position position="77"/>
    </location>
</feature>
<dbReference type="EMBL" id="PISD01000099">
    <property type="protein sequence ID" value="PKG25768.1"/>
    <property type="molecule type" value="Genomic_DNA"/>
</dbReference>